<dbReference type="Proteomes" id="UP000824782">
    <property type="component" value="Unassembled WGS sequence"/>
</dbReference>
<name>A0AAV7A1G3_ENGPU</name>
<organism evidence="1 2">
    <name type="scientific">Engystomops pustulosus</name>
    <name type="common">Tungara frog</name>
    <name type="synonym">Physalaemus pustulosus</name>
    <dbReference type="NCBI Taxonomy" id="76066"/>
    <lineage>
        <taxon>Eukaryota</taxon>
        <taxon>Metazoa</taxon>
        <taxon>Chordata</taxon>
        <taxon>Craniata</taxon>
        <taxon>Vertebrata</taxon>
        <taxon>Euteleostomi</taxon>
        <taxon>Amphibia</taxon>
        <taxon>Batrachia</taxon>
        <taxon>Anura</taxon>
        <taxon>Neobatrachia</taxon>
        <taxon>Hyloidea</taxon>
        <taxon>Leptodactylidae</taxon>
        <taxon>Leiuperinae</taxon>
        <taxon>Engystomops</taxon>
    </lineage>
</organism>
<dbReference type="AlphaFoldDB" id="A0AAV7A1G3"/>
<sequence>MPGCSRSSQAGEASVWQIVLQCPTCLYEAEPRSRSHQKSWKEFCIYGSAGHRLQSEVSYKVFSRIDLSCTFHGARCDGPTLISQGANKVWFS</sequence>
<dbReference type="EMBL" id="WNYA01000010">
    <property type="protein sequence ID" value="KAG8552756.1"/>
    <property type="molecule type" value="Genomic_DNA"/>
</dbReference>
<proteinExistence type="predicted"/>
<evidence type="ECO:0000313" key="2">
    <source>
        <dbReference type="Proteomes" id="UP000824782"/>
    </source>
</evidence>
<evidence type="ECO:0000313" key="1">
    <source>
        <dbReference type="EMBL" id="KAG8552756.1"/>
    </source>
</evidence>
<gene>
    <name evidence="1" type="ORF">GDO81_003038</name>
</gene>
<comment type="caution">
    <text evidence="1">The sequence shown here is derived from an EMBL/GenBank/DDBJ whole genome shotgun (WGS) entry which is preliminary data.</text>
</comment>
<keyword evidence="2" id="KW-1185">Reference proteome</keyword>
<accession>A0AAV7A1G3</accession>
<reference evidence="1" key="1">
    <citation type="thesis" date="2020" institute="ProQuest LLC" country="789 East Eisenhower Parkway, Ann Arbor, MI, USA">
        <title>Comparative Genomics and Chromosome Evolution.</title>
        <authorList>
            <person name="Mudd A.B."/>
        </authorList>
    </citation>
    <scope>NUCLEOTIDE SEQUENCE</scope>
    <source>
        <strain evidence="1">237g6f4</strain>
        <tissue evidence="1">Blood</tissue>
    </source>
</reference>
<protein>
    <submittedName>
        <fullName evidence="1">Uncharacterized protein</fullName>
    </submittedName>
</protein>